<sequence>MGDGECEATEKAKWDDRNTVEEIVAGNRPYAHTLLERENSEYLKFKHEGPKHLDLLEACYKDVIASGYSTLAPYEDPSLDEGGNNNDDNASGGGIAFGGKGGGNYKEIDEGVENIVEIQRENQMALNPVPLMTAIKKNDFSSLLVVEDLGSSQFLADRPKRFTSPKQFTWVLLLKLHKVITCFSWLATASKATFTLVKKHISLSSHHHVSDEDSINHRGAPAEDHELTMNSLEIGERGQFQKGEWNGIASVFEHLKHCAS</sequence>
<evidence type="ECO:0000313" key="3">
    <source>
        <dbReference type="Proteomes" id="UP000634136"/>
    </source>
</evidence>
<dbReference type="EMBL" id="JAAIUW010000011">
    <property type="protein sequence ID" value="KAF7808542.1"/>
    <property type="molecule type" value="Genomic_DNA"/>
</dbReference>
<feature type="compositionally biased region" description="Low complexity" evidence="1">
    <location>
        <begin position="80"/>
        <end position="90"/>
    </location>
</feature>
<dbReference type="Proteomes" id="UP000634136">
    <property type="component" value="Unassembled WGS sequence"/>
</dbReference>
<evidence type="ECO:0000313" key="2">
    <source>
        <dbReference type="EMBL" id="KAF7808542.1"/>
    </source>
</evidence>
<reference evidence="2" key="1">
    <citation type="submission" date="2020-09" db="EMBL/GenBank/DDBJ databases">
        <title>Genome-Enabled Discovery of Anthraquinone Biosynthesis in Senna tora.</title>
        <authorList>
            <person name="Kang S.-H."/>
            <person name="Pandey R.P."/>
            <person name="Lee C.-M."/>
            <person name="Sim J.-S."/>
            <person name="Jeong J.-T."/>
            <person name="Choi B.-S."/>
            <person name="Jung M."/>
            <person name="Ginzburg D."/>
            <person name="Zhao K."/>
            <person name="Won S.Y."/>
            <person name="Oh T.-J."/>
            <person name="Yu Y."/>
            <person name="Kim N.-H."/>
            <person name="Lee O.R."/>
            <person name="Lee T.-H."/>
            <person name="Bashyal P."/>
            <person name="Kim T.-S."/>
            <person name="Lee W.-H."/>
            <person name="Kawkins C."/>
            <person name="Kim C.-K."/>
            <person name="Kim J.S."/>
            <person name="Ahn B.O."/>
            <person name="Rhee S.Y."/>
            <person name="Sohng J.K."/>
        </authorList>
    </citation>
    <scope>NUCLEOTIDE SEQUENCE</scope>
    <source>
        <tissue evidence="2">Leaf</tissue>
    </source>
</reference>
<dbReference type="GO" id="GO:0016740">
    <property type="term" value="F:transferase activity"/>
    <property type="evidence" value="ECO:0007669"/>
    <property type="project" value="UniProtKB-KW"/>
</dbReference>
<keyword evidence="3" id="KW-1185">Reference proteome</keyword>
<name>A0A834SRG9_9FABA</name>
<comment type="caution">
    <text evidence="2">The sequence shown here is derived from an EMBL/GenBank/DDBJ whole genome shotgun (WGS) entry which is preliminary data.</text>
</comment>
<keyword evidence="2" id="KW-0808">Transferase</keyword>
<evidence type="ECO:0000256" key="1">
    <source>
        <dbReference type="SAM" id="MobiDB-lite"/>
    </source>
</evidence>
<organism evidence="2 3">
    <name type="scientific">Senna tora</name>
    <dbReference type="NCBI Taxonomy" id="362788"/>
    <lineage>
        <taxon>Eukaryota</taxon>
        <taxon>Viridiplantae</taxon>
        <taxon>Streptophyta</taxon>
        <taxon>Embryophyta</taxon>
        <taxon>Tracheophyta</taxon>
        <taxon>Spermatophyta</taxon>
        <taxon>Magnoliopsida</taxon>
        <taxon>eudicotyledons</taxon>
        <taxon>Gunneridae</taxon>
        <taxon>Pentapetalae</taxon>
        <taxon>rosids</taxon>
        <taxon>fabids</taxon>
        <taxon>Fabales</taxon>
        <taxon>Fabaceae</taxon>
        <taxon>Caesalpinioideae</taxon>
        <taxon>Cassia clade</taxon>
        <taxon>Senna</taxon>
    </lineage>
</organism>
<protein>
    <submittedName>
        <fullName evidence="2">Xyloglucan glycosyltransferase 4</fullName>
    </submittedName>
</protein>
<dbReference type="OrthoDB" id="4955136at2759"/>
<gene>
    <name evidence="2" type="ORF">G2W53_035285</name>
</gene>
<dbReference type="AlphaFoldDB" id="A0A834SRG9"/>
<feature type="region of interest" description="Disordered" evidence="1">
    <location>
        <begin position="75"/>
        <end position="95"/>
    </location>
</feature>
<proteinExistence type="predicted"/>
<accession>A0A834SRG9</accession>